<sequence length="74" mass="8257">MKVSAESITVLCTSIATAVITIGALALWHTFTIDTIFDSCWIVLGIDICNHNDHRDKKTCNNFFASHFSSRCFC</sequence>
<dbReference type="Proteomes" id="UP000230069">
    <property type="component" value="Unassembled WGS sequence"/>
</dbReference>
<feature type="transmembrane region" description="Helical" evidence="1">
    <location>
        <begin position="7"/>
        <end position="28"/>
    </location>
</feature>
<dbReference type="AlphaFoldDB" id="A0A2G5EE25"/>
<evidence type="ECO:0000256" key="1">
    <source>
        <dbReference type="SAM" id="Phobius"/>
    </source>
</evidence>
<accession>A0A2G5EE25</accession>
<keyword evidence="1" id="KW-0472">Membrane</keyword>
<protein>
    <submittedName>
        <fullName evidence="2">Uncharacterized protein</fullName>
    </submittedName>
</protein>
<organism evidence="2 3">
    <name type="scientific">Aquilegia coerulea</name>
    <name type="common">Rocky mountain columbine</name>
    <dbReference type="NCBI Taxonomy" id="218851"/>
    <lineage>
        <taxon>Eukaryota</taxon>
        <taxon>Viridiplantae</taxon>
        <taxon>Streptophyta</taxon>
        <taxon>Embryophyta</taxon>
        <taxon>Tracheophyta</taxon>
        <taxon>Spermatophyta</taxon>
        <taxon>Magnoliopsida</taxon>
        <taxon>Ranunculales</taxon>
        <taxon>Ranunculaceae</taxon>
        <taxon>Thalictroideae</taxon>
        <taxon>Aquilegia</taxon>
    </lineage>
</organism>
<reference evidence="2 3" key="1">
    <citation type="submission" date="2017-09" db="EMBL/GenBank/DDBJ databases">
        <title>WGS assembly of Aquilegia coerulea Goldsmith.</title>
        <authorList>
            <person name="Hodges S."/>
            <person name="Kramer E."/>
            <person name="Nordborg M."/>
            <person name="Tomkins J."/>
            <person name="Borevitz J."/>
            <person name="Derieg N."/>
            <person name="Yan J."/>
            <person name="Mihaltcheva S."/>
            <person name="Hayes R.D."/>
            <person name="Rokhsar D."/>
        </authorList>
    </citation>
    <scope>NUCLEOTIDE SEQUENCE [LARGE SCALE GENOMIC DNA]</scope>
    <source>
        <strain evidence="3">cv. Goldsmith</strain>
    </source>
</reference>
<name>A0A2G5EE25_AQUCA</name>
<proteinExistence type="predicted"/>
<keyword evidence="3" id="KW-1185">Reference proteome</keyword>
<dbReference type="EMBL" id="KZ305026">
    <property type="protein sequence ID" value="PIA53992.1"/>
    <property type="molecule type" value="Genomic_DNA"/>
</dbReference>
<dbReference type="InParanoid" id="A0A2G5EE25"/>
<keyword evidence="1" id="KW-1133">Transmembrane helix</keyword>
<evidence type="ECO:0000313" key="3">
    <source>
        <dbReference type="Proteomes" id="UP000230069"/>
    </source>
</evidence>
<keyword evidence="1" id="KW-0812">Transmembrane</keyword>
<gene>
    <name evidence="2" type="ORF">AQUCO_00900514v1</name>
</gene>
<evidence type="ECO:0000313" key="2">
    <source>
        <dbReference type="EMBL" id="PIA53992.1"/>
    </source>
</evidence>